<name>A0A5E6RT00_PSEFL</name>
<dbReference type="EMBL" id="CABVGX010000010">
    <property type="protein sequence ID" value="VVM71867.1"/>
    <property type="molecule type" value="Genomic_DNA"/>
</dbReference>
<dbReference type="Proteomes" id="UP000325607">
    <property type="component" value="Unassembled WGS sequence"/>
</dbReference>
<feature type="compositionally biased region" description="Polar residues" evidence="1">
    <location>
        <begin position="77"/>
        <end position="87"/>
    </location>
</feature>
<keyword evidence="2" id="KW-1133">Transmembrane helix</keyword>
<gene>
    <name evidence="3" type="ORF">PS645_01808</name>
</gene>
<keyword evidence="2" id="KW-0812">Transmembrane</keyword>
<accession>A0A5E6RT00</accession>
<protein>
    <submittedName>
        <fullName evidence="3">Uncharacterized protein</fullName>
    </submittedName>
</protein>
<evidence type="ECO:0000313" key="4">
    <source>
        <dbReference type="Proteomes" id="UP000325607"/>
    </source>
</evidence>
<evidence type="ECO:0000256" key="1">
    <source>
        <dbReference type="SAM" id="MobiDB-lite"/>
    </source>
</evidence>
<organism evidence="3 4">
    <name type="scientific">Pseudomonas fluorescens</name>
    <dbReference type="NCBI Taxonomy" id="294"/>
    <lineage>
        <taxon>Bacteria</taxon>
        <taxon>Pseudomonadati</taxon>
        <taxon>Pseudomonadota</taxon>
        <taxon>Gammaproteobacteria</taxon>
        <taxon>Pseudomonadales</taxon>
        <taxon>Pseudomonadaceae</taxon>
        <taxon>Pseudomonas</taxon>
    </lineage>
</organism>
<evidence type="ECO:0000313" key="3">
    <source>
        <dbReference type="EMBL" id="VVM71867.1"/>
    </source>
</evidence>
<reference evidence="3 4" key="1">
    <citation type="submission" date="2019-09" db="EMBL/GenBank/DDBJ databases">
        <authorList>
            <person name="Chandra G."/>
            <person name="Truman W A."/>
        </authorList>
    </citation>
    <scope>NUCLEOTIDE SEQUENCE [LARGE SCALE GENOMIC DNA]</scope>
    <source>
        <strain evidence="3">PS645</strain>
    </source>
</reference>
<sequence length="87" mass="9886">MSAQYCFMDEIASDMLSGRQTMKTTPLIVAGLMTFVSVSAFAEGGAERMRYYYESLRLSQQENQRQQAAELRVPDDQTAQMTESYKP</sequence>
<keyword evidence="2" id="KW-0472">Membrane</keyword>
<feature type="region of interest" description="Disordered" evidence="1">
    <location>
        <begin position="63"/>
        <end position="87"/>
    </location>
</feature>
<feature type="transmembrane region" description="Helical" evidence="2">
    <location>
        <begin position="24"/>
        <end position="42"/>
    </location>
</feature>
<proteinExistence type="predicted"/>
<dbReference type="AlphaFoldDB" id="A0A5E6RT00"/>
<evidence type="ECO:0000256" key="2">
    <source>
        <dbReference type="SAM" id="Phobius"/>
    </source>
</evidence>